<sequence length="199" mass="24085">MLKDALTRHAELAEDIQSYMMNYRNKTVTSAIFFAFKEYENYMQIYRTSKSQYSGRLEAFVTMWTNALVDDQEWHHYYEPTLEFAHNLYRYWFIEQIEGYTYELRPPALLVTYAENSIRRKTELILEYRKRNPLEELDVRYPSATPGFYLNGRLIDDDRIVFPLPHNLLSAEELKDDPSWAGYKEIFFETEYEYIYFAE</sequence>
<protein>
    <submittedName>
        <fullName evidence="1">Uncharacterized protein</fullName>
    </submittedName>
</protein>
<gene>
    <name evidence="1" type="ORF">BCM02_105279</name>
</gene>
<reference evidence="1 2" key="1">
    <citation type="submission" date="2019-07" db="EMBL/GenBank/DDBJ databases">
        <title>Genomic Encyclopedia of Type Strains, Phase III (KMG-III): the genomes of soil and plant-associated and newly described type strains.</title>
        <authorList>
            <person name="Whitman W."/>
        </authorList>
    </citation>
    <scope>NUCLEOTIDE SEQUENCE [LARGE SCALE GENOMIC DNA]</scope>
    <source>
        <strain evidence="1 2">BL24</strain>
    </source>
</reference>
<dbReference type="RefSeq" id="WP_148929970.1">
    <property type="nucleotide sequence ID" value="NZ_VNHS01000005.1"/>
</dbReference>
<organism evidence="1 2">
    <name type="scientific">Paenibacillus methanolicus</name>
    <dbReference type="NCBI Taxonomy" id="582686"/>
    <lineage>
        <taxon>Bacteria</taxon>
        <taxon>Bacillati</taxon>
        <taxon>Bacillota</taxon>
        <taxon>Bacilli</taxon>
        <taxon>Bacillales</taxon>
        <taxon>Paenibacillaceae</taxon>
        <taxon>Paenibacillus</taxon>
    </lineage>
</organism>
<dbReference type="AlphaFoldDB" id="A0A5S5C5W7"/>
<keyword evidence="2" id="KW-1185">Reference proteome</keyword>
<evidence type="ECO:0000313" key="1">
    <source>
        <dbReference type="EMBL" id="TYP74734.1"/>
    </source>
</evidence>
<comment type="caution">
    <text evidence="1">The sequence shown here is derived from an EMBL/GenBank/DDBJ whole genome shotgun (WGS) entry which is preliminary data.</text>
</comment>
<name>A0A5S5C5W7_9BACL</name>
<proteinExistence type="predicted"/>
<accession>A0A5S5C5W7</accession>
<dbReference type="OrthoDB" id="9841367at2"/>
<dbReference type="Proteomes" id="UP000323257">
    <property type="component" value="Unassembled WGS sequence"/>
</dbReference>
<evidence type="ECO:0000313" key="2">
    <source>
        <dbReference type="Proteomes" id="UP000323257"/>
    </source>
</evidence>
<dbReference type="EMBL" id="VNHS01000005">
    <property type="protein sequence ID" value="TYP74734.1"/>
    <property type="molecule type" value="Genomic_DNA"/>
</dbReference>